<reference evidence="10 11" key="1">
    <citation type="submission" date="2018-04" db="EMBL/GenBank/DDBJ databases">
        <title>Novel Campyloabacter and Helicobacter Species and Strains.</title>
        <authorList>
            <person name="Mannion A.J."/>
            <person name="Shen Z."/>
            <person name="Fox J.G."/>
        </authorList>
    </citation>
    <scope>NUCLEOTIDE SEQUENCE [LARGE SCALE GENOMIC DNA]</scope>
    <source>
        <strain evidence="10 11">ATCC 700242</strain>
    </source>
</reference>
<dbReference type="PANTHER" id="PTHR43840">
    <property type="entry name" value="MITOCHONDRIAL METAL TRANSPORTER 1-RELATED"/>
    <property type="match status" value="1"/>
</dbReference>
<dbReference type="InterPro" id="IPR002524">
    <property type="entry name" value="Cation_efflux"/>
</dbReference>
<keyword evidence="5 7" id="KW-1133">Transmembrane helix</keyword>
<keyword evidence="6 7" id="KW-0472">Membrane</keyword>
<comment type="similarity">
    <text evidence="2">Belongs to the cation diffusion facilitator (CDF) transporter (TC 2.A.4) family.</text>
</comment>
<dbReference type="InterPro" id="IPR027469">
    <property type="entry name" value="Cation_efflux_TMD_sf"/>
</dbReference>
<evidence type="ECO:0000256" key="4">
    <source>
        <dbReference type="ARBA" id="ARBA00022692"/>
    </source>
</evidence>
<evidence type="ECO:0000256" key="6">
    <source>
        <dbReference type="ARBA" id="ARBA00023136"/>
    </source>
</evidence>
<dbReference type="NCBIfam" id="TIGR01297">
    <property type="entry name" value="CDF"/>
    <property type="match status" value="1"/>
</dbReference>
<evidence type="ECO:0000259" key="9">
    <source>
        <dbReference type="Pfam" id="PF16916"/>
    </source>
</evidence>
<comment type="caution">
    <text evidence="10">The sequence shown here is derived from an EMBL/GenBank/DDBJ whole genome shotgun (WGS) entry which is preliminary data.</text>
</comment>
<evidence type="ECO:0000256" key="1">
    <source>
        <dbReference type="ARBA" id="ARBA00004141"/>
    </source>
</evidence>
<evidence type="ECO:0000259" key="8">
    <source>
        <dbReference type="Pfam" id="PF01545"/>
    </source>
</evidence>
<proteinExistence type="inferred from homology"/>
<keyword evidence="4 7" id="KW-0812">Transmembrane</keyword>
<dbReference type="GO" id="GO:0015341">
    <property type="term" value="F:zinc efflux antiporter activity"/>
    <property type="evidence" value="ECO:0007669"/>
    <property type="project" value="TreeGrafter"/>
</dbReference>
<dbReference type="InterPro" id="IPR036837">
    <property type="entry name" value="Cation_efflux_CTD_sf"/>
</dbReference>
<dbReference type="Proteomes" id="UP000257067">
    <property type="component" value="Unassembled WGS sequence"/>
</dbReference>
<dbReference type="Gene3D" id="1.20.1510.10">
    <property type="entry name" value="Cation efflux protein transmembrane domain"/>
    <property type="match status" value="1"/>
</dbReference>
<evidence type="ECO:0000256" key="2">
    <source>
        <dbReference type="ARBA" id="ARBA00008114"/>
    </source>
</evidence>
<evidence type="ECO:0000256" key="7">
    <source>
        <dbReference type="SAM" id="Phobius"/>
    </source>
</evidence>
<dbReference type="OrthoDB" id="9806522at2"/>
<protein>
    <submittedName>
        <fullName evidence="10">Cation transporter</fullName>
    </submittedName>
</protein>
<dbReference type="SUPFAM" id="SSF161111">
    <property type="entry name" value="Cation efflux protein transmembrane domain-like"/>
    <property type="match status" value="1"/>
</dbReference>
<dbReference type="PANTHER" id="PTHR43840:SF15">
    <property type="entry name" value="MITOCHONDRIAL METAL TRANSPORTER 1-RELATED"/>
    <property type="match status" value="1"/>
</dbReference>
<dbReference type="EMBL" id="NXLU01000003">
    <property type="protein sequence ID" value="RDU69296.1"/>
    <property type="molecule type" value="Genomic_DNA"/>
</dbReference>
<evidence type="ECO:0000313" key="10">
    <source>
        <dbReference type="EMBL" id="RDU69296.1"/>
    </source>
</evidence>
<dbReference type="InterPro" id="IPR027470">
    <property type="entry name" value="Cation_efflux_CTD"/>
</dbReference>
<comment type="subcellular location">
    <subcellularLocation>
        <location evidence="1">Membrane</location>
        <topology evidence="1">Multi-pass membrane protein</topology>
    </subcellularLocation>
</comment>
<dbReference type="GO" id="GO:0005886">
    <property type="term" value="C:plasma membrane"/>
    <property type="evidence" value="ECO:0007669"/>
    <property type="project" value="TreeGrafter"/>
</dbReference>
<dbReference type="Pfam" id="PF01545">
    <property type="entry name" value="Cation_efflux"/>
    <property type="match status" value="1"/>
</dbReference>
<feature type="domain" description="Cation efflux protein cytoplasmic" evidence="9">
    <location>
        <begin position="207"/>
        <end position="284"/>
    </location>
</feature>
<feature type="transmembrane region" description="Helical" evidence="7">
    <location>
        <begin position="153"/>
        <end position="170"/>
    </location>
</feature>
<dbReference type="GO" id="GO:0015093">
    <property type="term" value="F:ferrous iron transmembrane transporter activity"/>
    <property type="evidence" value="ECO:0007669"/>
    <property type="project" value="TreeGrafter"/>
</dbReference>
<dbReference type="Gene3D" id="3.30.70.1350">
    <property type="entry name" value="Cation efflux protein, cytoplasmic domain"/>
    <property type="match status" value="1"/>
</dbReference>
<accession>A0A3D8IWG5</accession>
<feature type="transmembrane region" description="Helical" evidence="7">
    <location>
        <begin position="76"/>
        <end position="93"/>
    </location>
</feature>
<dbReference type="GO" id="GO:0006882">
    <property type="term" value="P:intracellular zinc ion homeostasis"/>
    <property type="evidence" value="ECO:0007669"/>
    <property type="project" value="TreeGrafter"/>
</dbReference>
<dbReference type="InterPro" id="IPR050291">
    <property type="entry name" value="CDF_Transporter"/>
</dbReference>
<dbReference type="InterPro" id="IPR058533">
    <property type="entry name" value="Cation_efflux_TM"/>
</dbReference>
<sequence>MMSPKIATLIASSTASILAVVKLIVGIASGSVAVLASAIDSLLDVMISVFNFFALHQSEQPANKKFNYGYGKIQSLASLLEGVVIGISGSYILYEAMSKIISKEHILELHQTIGVMIFSLIVTALLVTFLFFMVKKSKNEVLQADLLHYKTDLLSNGAVLVSLGVVYFTGWQSVDAILGICVAIYVMYGAWGVAKRGILNLLDRSVDEELLEQIKLTLSSAPISSYHGLKSRISGNTLFLEVHFVFDEDISLLDAHNISDEIEENLSKLEQRLEWVILSHLDPYDDSLEEITA</sequence>
<feature type="transmembrane region" description="Helical" evidence="7">
    <location>
        <begin position="33"/>
        <end position="55"/>
    </location>
</feature>
<evidence type="ECO:0000256" key="3">
    <source>
        <dbReference type="ARBA" id="ARBA00022448"/>
    </source>
</evidence>
<organism evidence="10 11">
    <name type="scientific">Helicobacter cholecystus</name>
    <dbReference type="NCBI Taxonomy" id="45498"/>
    <lineage>
        <taxon>Bacteria</taxon>
        <taxon>Pseudomonadati</taxon>
        <taxon>Campylobacterota</taxon>
        <taxon>Epsilonproteobacteria</taxon>
        <taxon>Campylobacterales</taxon>
        <taxon>Helicobacteraceae</taxon>
        <taxon>Helicobacter</taxon>
    </lineage>
</organism>
<dbReference type="SUPFAM" id="SSF160240">
    <property type="entry name" value="Cation efflux protein cytoplasmic domain-like"/>
    <property type="match status" value="1"/>
</dbReference>
<keyword evidence="3" id="KW-0813">Transport</keyword>
<feature type="transmembrane region" description="Helical" evidence="7">
    <location>
        <begin position="176"/>
        <end position="194"/>
    </location>
</feature>
<feature type="transmembrane region" description="Helical" evidence="7">
    <location>
        <begin position="113"/>
        <end position="132"/>
    </location>
</feature>
<name>A0A3D8IWG5_9HELI</name>
<feature type="domain" description="Cation efflux protein transmembrane" evidence="8">
    <location>
        <begin position="9"/>
        <end position="202"/>
    </location>
</feature>
<dbReference type="Pfam" id="PF16916">
    <property type="entry name" value="ZT_dimer"/>
    <property type="match status" value="1"/>
</dbReference>
<evidence type="ECO:0000256" key="5">
    <source>
        <dbReference type="ARBA" id="ARBA00022989"/>
    </source>
</evidence>
<evidence type="ECO:0000313" key="11">
    <source>
        <dbReference type="Proteomes" id="UP000257067"/>
    </source>
</evidence>
<dbReference type="GO" id="GO:0015086">
    <property type="term" value="F:cadmium ion transmembrane transporter activity"/>
    <property type="evidence" value="ECO:0007669"/>
    <property type="project" value="TreeGrafter"/>
</dbReference>
<dbReference type="AlphaFoldDB" id="A0A3D8IWG5"/>
<gene>
    <name evidence="10" type="ORF">CQA62_03925</name>
</gene>
<keyword evidence="11" id="KW-1185">Reference proteome</keyword>